<dbReference type="PROSITE" id="PS51782">
    <property type="entry name" value="LYSM"/>
    <property type="match status" value="1"/>
</dbReference>
<dbReference type="EMBL" id="VUMD01000001">
    <property type="protein sequence ID" value="MSS35411.1"/>
    <property type="molecule type" value="Genomic_DNA"/>
</dbReference>
<dbReference type="Gene3D" id="3.10.350.10">
    <property type="entry name" value="LysM domain"/>
    <property type="match status" value="1"/>
</dbReference>
<gene>
    <name evidence="3" type="ORF">FYJ39_02125</name>
</gene>
<evidence type="ECO:0000259" key="2">
    <source>
        <dbReference type="PROSITE" id="PS51782"/>
    </source>
</evidence>
<protein>
    <submittedName>
        <fullName evidence="3">LysM peptidoglycan-binding domain-containing protein</fullName>
    </submittedName>
</protein>
<feature type="domain" description="LysM" evidence="2">
    <location>
        <begin position="42"/>
        <end position="93"/>
    </location>
</feature>
<accession>A0A7X2TC04</accession>
<evidence type="ECO:0000313" key="4">
    <source>
        <dbReference type="Proteomes" id="UP000429958"/>
    </source>
</evidence>
<dbReference type="Proteomes" id="UP000429958">
    <property type="component" value="Unassembled WGS sequence"/>
</dbReference>
<organism evidence="3 4">
    <name type="scientific">Clostridium porci</name>
    <dbReference type="NCBI Taxonomy" id="2605778"/>
    <lineage>
        <taxon>Bacteria</taxon>
        <taxon>Bacillati</taxon>
        <taxon>Bacillota</taxon>
        <taxon>Clostridia</taxon>
        <taxon>Eubacteriales</taxon>
        <taxon>Clostridiaceae</taxon>
        <taxon>Clostridium</taxon>
    </lineage>
</organism>
<dbReference type="CDD" id="cd00118">
    <property type="entry name" value="LysM"/>
    <property type="match status" value="1"/>
</dbReference>
<dbReference type="InterPro" id="IPR036779">
    <property type="entry name" value="LysM_dom_sf"/>
</dbReference>
<dbReference type="Pfam" id="PF01476">
    <property type="entry name" value="LysM"/>
    <property type="match status" value="1"/>
</dbReference>
<comment type="caution">
    <text evidence="3">The sequence shown here is derived from an EMBL/GenBank/DDBJ whole genome shotgun (WGS) entry which is preliminary data.</text>
</comment>
<proteinExistence type="predicted"/>
<sequence>MGTRRLVITCIAILLFVIIFMGRTMLISMAKEDKRAATPYYKSIQIQKGDSLWGIASKYKEGSSMNTHEYVNQLKQMNNLKKDTIHTGQYLTIVYFK</sequence>
<dbReference type="AlphaFoldDB" id="A0A7X2TC04"/>
<evidence type="ECO:0000313" key="3">
    <source>
        <dbReference type="EMBL" id="MSS35411.1"/>
    </source>
</evidence>
<name>A0A7X2TC04_9CLOT</name>
<keyword evidence="1" id="KW-1133">Transmembrane helix</keyword>
<evidence type="ECO:0000256" key="1">
    <source>
        <dbReference type="SAM" id="Phobius"/>
    </source>
</evidence>
<dbReference type="SUPFAM" id="SSF54106">
    <property type="entry name" value="LysM domain"/>
    <property type="match status" value="1"/>
</dbReference>
<reference evidence="3 4" key="1">
    <citation type="submission" date="2019-08" db="EMBL/GenBank/DDBJ databases">
        <title>In-depth cultivation of the pig gut microbiome towards novel bacterial diversity and tailored functional studies.</title>
        <authorList>
            <person name="Wylensek D."/>
            <person name="Hitch T.C.A."/>
            <person name="Clavel T."/>
        </authorList>
    </citation>
    <scope>NUCLEOTIDE SEQUENCE [LARGE SCALE GENOMIC DNA]</scope>
    <source>
        <strain evidence="3 4">WCA-389-WT-23D1</strain>
    </source>
</reference>
<keyword evidence="1" id="KW-0472">Membrane</keyword>
<keyword evidence="1" id="KW-0812">Transmembrane</keyword>
<dbReference type="SMART" id="SM00257">
    <property type="entry name" value="LysM"/>
    <property type="match status" value="1"/>
</dbReference>
<keyword evidence="4" id="KW-1185">Reference proteome</keyword>
<dbReference type="InterPro" id="IPR018392">
    <property type="entry name" value="LysM"/>
</dbReference>
<feature type="transmembrane region" description="Helical" evidence="1">
    <location>
        <begin position="6"/>
        <end position="26"/>
    </location>
</feature>